<reference evidence="2" key="1">
    <citation type="submission" date="2024-01" db="EMBL/GenBank/DDBJ databases">
        <authorList>
            <person name="Webb A."/>
        </authorList>
    </citation>
    <scope>NUCLEOTIDE SEQUENCE</scope>
    <source>
        <strain evidence="2">Pm1</strain>
    </source>
</reference>
<protein>
    <recommendedName>
        <fullName evidence="1">Integrase catalytic domain-containing protein</fullName>
    </recommendedName>
</protein>
<comment type="caution">
    <text evidence="2">The sequence shown here is derived from an EMBL/GenBank/DDBJ whole genome shotgun (WGS) entry which is preliminary data.</text>
</comment>
<dbReference type="AlphaFoldDB" id="A0AAV1THS5"/>
<accession>A0AAV1THS5</accession>
<dbReference type="PROSITE" id="PS50994">
    <property type="entry name" value="INTEGRASE"/>
    <property type="match status" value="1"/>
</dbReference>
<dbReference type="GO" id="GO:0003676">
    <property type="term" value="F:nucleic acid binding"/>
    <property type="evidence" value="ECO:0007669"/>
    <property type="project" value="InterPro"/>
</dbReference>
<dbReference type="PANTHER" id="PTHR42648:SF28">
    <property type="entry name" value="TRANSPOSON-ENCODED PROTEIN WITH RIBONUCLEASE H-LIKE AND RETROVIRUS ZINC FINGER-LIKE DOMAINS"/>
    <property type="match status" value="1"/>
</dbReference>
<dbReference type="SUPFAM" id="SSF53098">
    <property type="entry name" value="Ribonuclease H-like"/>
    <property type="match status" value="1"/>
</dbReference>
<evidence type="ECO:0000313" key="2">
    <source>
        <dbReference type="EMBL" id="CAK7919685.1"/>
    </source>
</evidence>
<sequence>MDTGISSPIDVIRGAICSELKGPMTPRDRLGNRFLVYFIAHRSNYFCVFLAKTKDVAALKFKHFLVQFEREFDCKIHVLRTDGGGEYKNLDVFCKATGVSRQVSGASNQASNSKAERMHRTMNVIQLLVFASNLPLTFWSDAAE</sequence>
<feature type="domain" description="Integrase catalytic" evidence="1">
    <location>
        <begin position="4"/>
        <end position="144"/>
    </location>
</feature>
<evidence type="ECO:0000259" key="1">
    <source>
        <dbReference type="PROSITE" id="PS50994"/>
    </source>
</evidence>
<dbReference type="InterPro" id="IPR012337">
    <property type="entry name" value="RNaseH-like_sf"/>
</dbReference>
<name>A0AAV1THS5_9STRA</name>
<organism evidence="2 3">
    <name type="scientific">Peronospora matthiolae</name>
    <dbReference type="NCBI Taxonomy" id="2874970"/>
    <lineage>
        <taxon>Eukaryota</taxon>
        <taxon>Sar</taxon>
        <taxon>Stramenopiles</taxon>
        <taxon>Oomycota</taxon>
        <taxon>Peronosporomycetes</taxon>
        <taxon>Peronosporales</taxon>
        <taxon>Peronosporaceae</taxon>
        <taxon>Peronospora</taxon>
    </lineage>
</organism>
<proteinExistence type="predicted"/>
<gene>
    <name evidence="2" type="ORF">PM001_LOCUS6082</name>
</gene>
<dbReference type="InterPro" id="IPR036397">
    <property type="entry name" value="RNaseH_sf"/>
</dbReference>
<dbReference type="EMBL" id="CAKLBY020000049">
    <property type="protein sequence ID" value="CAK7919685.1"/>
    <property type="molecule type" value="Genomic_DNA"/>
</dbReference>
<evidence type="ECO:0000313" key="3">
    <source>
        <dbReference type="Proteomes" id="UP001162060"/>
    </source>
</evidence>
<dbReference type="PANTHER" id="PTHR42648">
    <property type="entry name" value="TRANSPOSASE, PUTATIVE-RELATED"/>
    <property type="match status" value="1"/>
</dbReference>
<dbReference type="Gene3D" id="3.30.420.10">
    <property type="entry name" value="Ribonuclease H-like superfamily/Ribonuclease H"/>
    <property type="match status" value="1"/>
</dbReference>
<dbReference type="InterPro" id="IPR039537">
    <property type="entry name" value="Retrotran_Ty1/copia-like"/>
</dbReference>
<dbReference type="Proteomes" id="UP001162060">
    <property type="component" value="Unassembled WGS sequence"/>
</dbReference>
<dbReference type="InterPro" id="IPR001584">
    <property type="entry name" value="Integrase_cat-core"/>
</dbReference>
<dbReference type="GO" id="GO:0015074">
    <property type="term" value="P:DNA integration"/>
    <property type="evidence" value="ECO:0007669"/>
    <property type="project" value="InterPro"/>
</dbReference>